<dbReference type="NCBIfam" id="NF008425">
    <property type="entry name" value="PRK11259.1"/>
    <property type="match status" value="1"/>
</dbReference>
<dbReference type="EC" id="1.5.3.2" evidence="6"/>
<dbReference type="Pfam" id="PF01266">
    <property type="entry name" value="DAO"/>
    <property type="match status" value="1"/>
</dbReference>
<reference evidence="6" key="1">
    <citation type="submission" date="2022-10" db="EMBL/GenBank/DDBJ databases">
        <title>Luteolibacter sp. GHJ8, whole genome shotgun sequencing project.</title>
        <authorList>
            <person name="Zhao G."/>
            <person name="Shen L."/>
        </authorList>
    </citation>
    <scope>NUCLEOTIDE SEQUENCE</scope>
    <source>
        <strain evidence="6">GHJ8</strain>
    </source>
</reference>
<evidence type="ECO:0000256" key="2">
    <source>
        <dbReference type="ARBA" id="ARBA00022630"/>
    </source>
</evidence>
<evidence type="ECO:0000256" key="1">
    <source>
        <dbReference type="ARBA" id="ARBA00001974"/>
    </source>
</evidence>
<dbReference type="InterPro" id="IPR036188">
    <property type="entry name" value="FAD/NAD-bd_sf"/>
</dbReference>
<evidence type="ECO:0000313" key="6">
    <source>
        <dbReference type="EMBL" id="MCW1913503.1"/>
    </source>
</evidence>
<dbReference type="InterPro" id="IPR045170">
    <property type="entry name" value="MTOX"/>
</dbReference>
<dbReference type="PANTHER" id="PTHR10961:SF7">
    <property type="entry name" value="FAD DEPENDENT OXIDOREDUCTASE DOMAIN-CONTAINING PROTEIN"/>
    <property type="match status" value="1"/>
</dbReference>
<dbReference type="Proteomes" id="UP001165653">
    <property type="component" value="Unassembled WGS sequence"/>
</dbReference>
<dbReference type="SUPFAM" id="SSF54373">
    <property type="entry name" value="FAD-linked reductases, C-terminal domain"/>
    <property type="match status" value="1"/>
</dbReference>
<dbReference type="PANTHER" id="PTHR10961">
    <property type="entry name" value="PEROXISOMAL SARCOSINE OXIDASE"/>
    <property type="match status" value="1"/>
</dbReference>
<keyword evidence="3" id="KW-0274">FAD</keyword>
<dbReference type="RefSeq" id="WP_264513004.1">
    <property type="nucleotide sequence ID" value="NZ_JAPDDR010000003.1"/>
</dbReference>
<sequence length="369" mass="40686">MKVAVIGVGGSGSAALRFLAQAGHEVVGYEQFAIGHDRGSSHGHSRIIRRTYPDPFHTRMMARAYELWDDLEREAQEELFVKCGGITFGPEYDEKIIATRASLEEAKLDYELLTREEASQRYPAIDIGIGNVAVFQKDSGFLRAANCVQAQARLATQNGALIHEHTAVRSIEEGAQGVTISTDANTQRFDTVVVTAGPWLGKFLAPLKLPLRTALRQVIYAAIGSNERHFAPDRMPVWIEEPSEYYGFPSDGVISGMKFASHDAGRDFDPDHAGRPVMDEWTSRAMEHAVKRFPDLTGEIVSAQSCLYTITPDERFIVDRAPGSQRIVLCSACSGHGFKFTVLSGWLAGKLATVKQQAPPSEWSISRFL</sequence>
<organism evidence="6 7">
    <name type="scientific">Luteolibacter rhizosphaerae</name>
    <dbReference type="NCBI Taxonomy" id="2989719"/>
    <lineage>
        <taxon>Bacteria</taxon>
        <taxon>Pseudomonadati</taxon>
        <taxon>Verrucomicrobiota</taxon>
        <taxon>Verrucomicrobiia</taxon>
        <taxon>Verrucomicrobiales</taxon>
        <taxon>Verrucomicrobiaceae</taxon>
        <taxon>Luteolibacter</taxon>
    </lineage>
</organism>
<gene>
    <name evidence="6" type="primary">solA</name>
    <name evidence="6" type="ORF">OJ996_07955</name>
</gene>
<keyword evidence="7" id="KW-1185">Reference proteome</keyword>
<dbReference type="SUPFAM" id="SSF51905">
    <property type="entry name" value="FAD/NAD(P)-binding domain"/>
    <property type="match status" value="1"/>
</dbReference>
<dbReference type="InterPro" id="IPR006076">
    <property type="entry name" value="FAD-dep_OxRdtase"/>
</dbReference>
<accession>A0ABT3G104</accession>
<proteinExistence type="predicted"/>
<feature type="domain" description="FAD dependent oxidoreductase" evidence="5">
    <location>
        <begin position="2"/>
        <end position="349"/>
    </location>
</feature>
<keyword evidence="2" id="KW-0285">Flavoprotein</keyword>
<protein>
    <submittedName>
        <fullName evidence="6">N-methyl-L-tryptophan oxidase</fullName>
        <ecNumber evidence="6">1.5.3.2</ecNumber>
    </submittedName>
</protein>
<name>A0ABT3G104_9BACT</name>
<dbReference type="GO" id="GO:0050131">
    <property type="term" value="F:N-methyl-L-amino-acid oxidase activity"/>
    <property type="evidence" value="ECO:0007669"/>
    <property type="project" value="UniProtKB-EC"/>
</dbReference>
<dbReference type="Gene3D" id="3.30.9.10">
    <property type="entry name" value="D-Amino Acid Oxidase, subunit A, domain 2"/>
    <property type="match status" value="1"/>
</dbReference>
<comment type="cofactor">
    <cofactor evidence="1">
        <name>FAD</name>
        <dbReference type="ChEBI" id="CHEBI:57692"/>
    </cofactor>
</comment>
<keyword evidence="4 6" id="KW-0560">Oxidoreductase</keyword>
<dbReference type="EMBL" id="JAPDDR010000003">
    <property type="protein sequence ID" value="MCW1913503.1"/>
    <property type="molecule type" value="Genomic_DNA"/>
</dbReference>
<evidence type="ECO:0000256" key="3">
    <source>
        <dbReference type="ARBA" id="ARBA00022827"/>
    </source>
</evidence>
<evidence type="ECO:0000256" key="4">
    <source>
        <dbReference type="ARBA" id="ARBA00023002"/>
    </source>
</evidence>
<evidence type="ECO:0000313" key="7">
    <source>
        <dbReference type="Proteomes" id="UP001165653"/>
    </source>
</evidence>
<dbReference type="Gene3D" id="3.50.50.60">
    <property type="entry name" value="FAD/NAD(P)-binding domain"/>
    <property type="match status" value="1"/>
</dbReference>
<comment type="caution">
    <text evidence="6">The sequence shown here is derived from an EMBL/GenBank/DDBJ whole genome shotgun (WGS) entry which is preliminary data.</text>
</comment>
<evidence type="ECO:0000259" key="5">
    <source>
        <dbReference type="Pfam" id="PF01266"/>
    </source>
</evidence>